<comment type="caution">
    <text evidence="7">The sequence shown here is derived from an EMBL/GenBank/DDBJ whole genome shotgun (WGS) entry which is preliminary data.</text>
</comment>
<dbReference type="InterPro" id="IPR050833">
    <property type="entry name" value="Poly_Biosynth_Transport"/>
</dbReference>
<keyword evidence="5 6" id="KW-0472">Membrane</keyword>
<reference evidence="8" key="1">
    <citation type="submission" date="2018-05" db="EMBL/GenBank/DDBJ databases">
        <title>Genome Sequencing of selected type strains of the family Eggerthellaceae.</title>
        <authorList>
            <person name="Danylec N."/>
            <person name="Stoll D.A."/>
            <person name="Doetsch A."/>
            <person name="Huch M."/>
        </authorList>
    </citation>
    <scope>NUCLEOTIDE SEQUENCE [LARGE SCALE GENOMIC DNA]</scope>
    <source>
        <strain evidence="8">DSM 27213</strain>
    </source>
</reference>
<feature type="transmembrane region" description="Helical" evidence="6">
    <location>
        <begin position="331"/>
        <end position="353"/>
    </location>
</feature>
<feature type="transmembrane region" description="Helical" evidence="6">
    <location>
        <begin position="178"/>
        <end position="196"/>
    </location>
</feature>
<feature type="transmembrane region" description="Helical" evidence="6">
    <location>
        <begin position="119"/>
        <end position="141"/>
    </location>
</feature>
<accession>A0A423UHW2</accession>
<feature type="transmembrane region" description="Helical" evidence="6">
    <location>
        <begin position="153"/>
        <end position="172"/>
    </location>
</feature>
<keyword evidence="4 6" id="KW-1133">Transmembrane helix</keyword>
<keyword evidence="2" id="KW-1003">Cell membrane</keyword>
<feature type="transmembrane region" description="Helical" evidence="6">
    <location>
        <begin position="47"/>
        <end position="70"/>
    </location>
</feature>
<dbReference type="PANTHER" id="PTHR30250:SF11">
    <property type="entry name" value="O-ANTIGEN TRANSPORTER-RELATED"/>
    <property type="match status" value="1"/>
</dbReference>
<evidence type="ECO:0000256" key="2">
    <source>
        <dbReference type="ARBA" id="ARBA00022475"/>
    </source>
</evidence>
<feature type="transmembrane region" description="Helical" evidence="6">
    <location>
        <begin position="259"/>
        <end position="281"/>
    </location>
</feature>
<evidence type="ECO:0000256" key="4">
    <source>
        <dbReference type="ARBA" id="ARBA00022989"/>
    </source>
</evidence>
<dbReference type="PANTHER" id="PTHR30250">
    <property type="entry name" value="PST FAMILY PREDICTED COLANIC ACID TRANSPORTER"/>
    <property type="match status" value="1"/>
</dbReference>
<keyword evidence="3 6" id="KW-0812">Transmembrane</keyword>
<feature type="transmembrane region" description="Helical" evidence="6">
    <location>
        <begin position="428"/>
        <end position="459"/>
    </location>
</feature>
<proteinExistence type="predicted"/>
<dbReference type="GO" id="GO:0005886">
    <property type="term" value="C:plasma membrane"/>
    <property type="evidence" value="ECO:0007669"/>
    <property type="project" value="UniProtKB-SubCell"/>
</dbReference>
<sequence length="473" mass="52908">MTALPQENQGIKKNLAYAFSAQGVALLSSILMSLIVPKILAVEEYAYWQSFLLYAGYSGCLLVGINDGLYLRIGGQRYGDLDHAGIKAQMVLVLILEFFFSALLIAFALLARLSAQFCLIAAALSIYTIVVNLANYLSYVFQAVNLTQIFSKAAIITKASFFIMIVAALVLGAGDYRVIVAFYIVSQCFSTVYLLYSGRQILQARFSFSGKNRDVLHATKIDIGAGMKIMISYYAGTFIIGFGRMLIEPNWDLATFGYYSFAVSLVSFVISFAGQVSMVLFPHIKRASKEAQKENFAKIRSILALFLPIAYVLYFPCCIFCEFWLPQYSQSLIYLGLLFPICIFDCRMSMLCVPYFKALRKENKLLIANVVAMCVSVVLSFFSVFLFHNLVLLAVSMLSGIVTRNLISEFNLARSFGLNLFPHSIRELLLAICFIFVVMIDGGWSYVFGSIALVVYYFFECFSLKKTREKGGM</sequence>
<organism evidence="7 8">
    <name type="scientific">Gordonibacter urolithinfaciens</name>
    <dbReference type="NCBI Taxonomy" id="1335613"/>
    <lineage>
        <taxon>Bacteria</taxon>
        <taxon>Bacillati</taxon>
        <taxon>Actinomycetota</taxon>
        <taxon>Coriobacteriia</taxon>
        <taxon>Eggerthellales</taxon>
        <taxon>Eggerthellaceae</taxon>
        <taxon>Gordonibacter</taxon>
    </lineage>
</organism>
<evidence type="ECO:0000256" key="1">
    <source>
        <dbReference type="ARBA" id="ARBA00004651"/>
    </source>
</evidence>
<evidence type="ECO:0000256" key="3">
    <source>
        <dbReference type="ARBA" id="ARBA00022692"/>
    </source>
</evidence>
<feature type="transmembrane region" description="Helical" evidence="6">
    <location>
        <begin position="365"/>
        <end position="384"/>
    </location>
</feature>
<dbReference type="RefSeq" id="WP_096226891.1">
    <property type="nucleotide sequence ID" value="NZ_CP168029.1"/>
</dbReference>
<dbReference type="EMBL" id="QIBW01000017">
    <property type="protein sequence ID" value="ROT88470.1"/>
    <property type="molecule type" value="Genomic_DNA"/>
</dbReference>
<evidence type="ECO:0000313" key="8">
    <source>
        <dbReference type="Proteomes" id="UP000285258"/>
    </source>
</evidence>
<protein>
    <recommendedName>
        <fullName evidence="9">Oligosaccharide flippase family protein</fullName>
    </recommendedName>
</protein>
<feature type="transmembrane region" description="Helical" evidence="6">
    <location>
        <begin position="91"/>
        <end position="113"/>
    </location>
</feature>
<feature type="transmembrane region" description="Helical" evidence="6">
    <location>
        <begin position="229"/>
        <end position="247"/>
    </location>
</feature>
<dbReference type="AlphaFoldDB" id="A0A423UHW2"/>
<gene>
    <name evidence="7" type="ORF">DMP12_12155</name>
</gene>
<name>A0A423UHW2_9ACTN</name>
<feature type="transmembrane region" description="Helical" evidence="6">
    <location>
        <begin position="302"/>
        <end position="325"/>
    </location>
</feature>
<dbReference type="Proteomes" id="UP000285258">
    <property type="component" value="Unassembled WGS sequence"/>
</dbReference>
<evidence type="ECO:0000256" key="6">
    <source>
        <dbReference type="SAM" id="Phobius"/>
    </source>
</evidence>
<evidence type="ECO:0000313" key="7">
    <source>
        <dbReference type="EMBL" id="ROT88470.1"/>
    </source>
</evidence>
<evidence type="ECO:0008006" key="9">
    <source>
        <dbReference type="Google" id="ProtNLM"/>
    </source>
</evidence>
<evidence type="ECO:0000256" key="5">
    <source>
        <dbReference type="ARBA" id="ARBA00023136"/>
    </source>
</evidence>
<feature type="transmembrane region" description="Helical" evidence="6">
    <location>
        <begin position="15"/>
        <end position="35"/>
    </location>
</feature>
<comment type="subcellular location">
    <subcellularLocation>
        <location evidence="1">Cell membrane</location>
        <topology evidence="1">Multi-pass membrane protein</topology>
    </subcellularLocation>
</comment>